<sequence length="843" mass="102572">MSKNGAQNRDIEHGRRTMPSELRRDLEILRRILLRLSVSKDDSSPLSVFKAYENVLRENGLSPSENRYYIRVLFRLISTKRYSWEQEWKNLMSRMGFSHLSPSLQAPLNYLSNEGSDDPFTVQDLNKRKTNHEEKENVRVGNNFASNAAKTIKSLSAMSRLADQFRSIREHQLLATTFYYILDKHMYQQRITTIYERKATAVHRAFLLLKYFPMWMQKMRQVREVMYTAESAYNLVVQENFMYAWRKKTREVYARYIEEQKKEFLHTTILQWNNLANKWREKHERILLLRFLTQWKLRRKQKSNKRIEAVSFYCHTLFKNRFRTWRLKSNISSIRKVQKRSVLATSFLKWQDTLKKKQQLRNGAKAEFISNSKKTVVSKWYSKASNHFTQYEEADEFYYTLLLQKMLLYWKLKTTACRKLDVWTDEHDVEILKAAFGRWRHRFSRIEDGLQLANYILQDTFLTRWRLAIKTSKFRKSKEYALLARVYKFWQIKEKERAFGYHYNQRLVVKAWDTWIEQTQGLLEAKDIAEDLYQERLLKAAKNCILKWRMKLLEQEELLIHGDDLYEKKIKLNVWSRWKYFMQRKARLRWRADLMYDKKLIKLSMKMWRDVCEEEITIKLETKVVDFQASMTEKLVDRYWNIWIEKVMKLSALAMVADQARQRVLIRAYETWSYRHNEFKEKLERAEQFYNERLLRSALIFWRYQLRAVQFLQNISDWKRREFDKGIMRRTFDSWNLLTFRVTSHTMQAERFYQQKQSKLLGKMFRRWIQRYRVNIEDSSILENSSGMDEYSNSMHTFDTTMPMQYESVLGTPANFQRQWKQELKTPISRFSKYLRPIPPKTQ</sequence>
<dbReference type="EMBL" id="CP115611">
    <property type="protein sequence ID" value="WBW72452.1"/>
    <property type="molecule type" value="Genomic_DNA"/>
</dbReference>
<dbReference type="Proteomes" id="UP001212411">
    <property type="component" value="Chromosome 1"/>
</dbReference>
<dbReference type="GeneID" id="80874743"/>
<dbReference type="KEGG" id="som:SOMG_01261"/>
<dbReference type="InterPro" id="IPR013665">
    <property type="entry name" value="Sfi1_dom"/>
</dbReference>
<dbReference type="Pfam" id="PF08457">
    <property type="entry name" value="Sfi1"/>
    <property type="match status" value="1"/>
</dbReference>
<evidence type="ECO:0000259" key="1">
    <source>
        <dbReference type="Pfam" id="PF08457"/>
    </source>
</evidence>
<evidence type="ECO:0000313" key="2">
    <source>
        <dbReference type="EMBL" id="WBW72452.1"/>
    </source>
</evidence>
<accession>A0AAF0AVE4</accession>
<proteinExistence type="predicted"/>
<dbReference type="AlphaFoldDB" id="A0AAF0AVE4"/>
<reference evidence="2 3" key="1">
    <citation type="journal article" date="2023" name="G3 (Bethesda)">
        <title>A high-quality reference genome for the fission yeast Schizosaccharomyces osmophilus.</title>
        <authorList>
            <person name="Jia G.S."/>
            <person name="Zhang W.C."/>
            <person name="Liang Y."/>
            <person name="Liu X.H."/>
            <person name="Rhind N."/>
            <person name="Pidoux A."/>
            <person name="Brysch-Herzberg M."/>
            <person name="Du L.L."/>
        </authorList>
    </citation>
    <scope>NUCLEOTIDE SEQUENCE [LARGE SCALE GENOMIC DNA]</scope>
    <source>
        <strain evidence="2 3">CBS 15793</strain>
    </source>
</reference>
<gene>
    <name evidence="2" type="primary">sfi1</name>
    <name evidence="2" type="ORF">SOMG_01261</name>
</gene>
<keyword evidence="3" id="KW-1185">Reference proteome</keyword>
<evidence type="ECO:0000313" key="3">
    <source>
        <dbReference type="Proteomes" id="UP001212411"/>
    </source>
</evidence>
<feature type="domain" description="Sfi1 spindle body" evidence="1">
    <location>
        <begin position="209"/>
        <end position="771"/>
    </location>
</feature>
<name>A0AAF0AVE4_9SCHI</name>
<dbReference type="RefSeq" id="XP_056036695.1">
    <property type="nucleotide sequence ID" value="XM_056180054.1"/>
</dbReference>
<protein>
    <submittedName>
        <fullName evidence="2">Spindle pole body half bridge protein Sfi1</fullName>
    </submittedName>
</protein>
<organism evidence="2 3">
    <name type="scientific">Schizosaccharomyces osmophilus</name>
    <dbReference type="NCBI Taxonomy" id="2545709"/>
    <lineage>
        <taxon>Eukaryota</taxon>
        <taxon>Fungi</taxon>
        <taxon>Dikarya</taxon>
        <taxon>Ascomycota</taxon>
        <taxon>Taphrinomycotina</taxon>
        <taxon>Schizosaccharomycetes</taxon>
        <taxon>Schizosaccharomycetales</taxon>
        <taxon>Schizosaccharomycetaceae</taxon>
        <taxon>Schizosaccharomyces</taxon>
    </lineage>
</organism>